<gene>
    <name evidence="1" type="primary">Necator_chrIV.g17255</name>
    <name evidence="1" type="ORF">RB195_003957</name>
</gene>
<sequence>MLDGERKSKLKLVRKSSTIDHGVTCTGRHGDCFRLCTYNARTVSTDADLHAYSSTPAADETELYAFHEGLQELIRNEMSFYNLLLAPVFFHKNSTAYQN</sequence>
<dbReference type="Proteomes" id="UP001303046">
    <property type="component" value="Unassembled WGS sequence"/>
</dbReference>
<evidence type="ECO:0000313" key="1">
    <source>
        <dbReference type="EMBL" id="KAK6752869.1"/>
    </source>
</evidence>
<protein>
    <submittedName>
        <fullName evidence="1">Uncharacterized protein</fullName>
    </submittedName>
</protein>
<dbReference type="EMBL" id="JAVFWL010000004">
    <property type="protein sequence ID" value="KAK6752869.1"/>
    <property type="molecule type" value="Genomic_DNA"/>
</dbReference>
<proteinExistence type="predicted"/>
<evidence type="ECO:0000313" key="2">
    <source>
        <dbReference type="Proteomes" id="UP001303046"/>
    </source>
</evidence>
<keyword evidence="2" id="KW-1185">Reference proteome</keyword>
<comment type="caution">
    <text evidence="1">The sequence shown here is derived from an EMBL/GenBank/DDBJ whole genome shotgun (WGS) entry which is preliminary data.</text>
</comment>
<reference evidence="1 2" key="1">
    <citation type="submission" date="2023-08" db="EMBL/GenBank/DDBJ databases">
        <title>A Necator americanus chromosomal reference genome.</title>
        <authorList>
            <person name="Ilik V."/>
            <person name="Petrzelkova K.J."/>
            <person name="Pardy F."/>
            <person name="Fuh T."/>
            <person name="Niatou-Singa F.S."/>
            <person name="Gouil Q."/>
            <person name="Baker L."/>
            <person name="Ritchie M.E."/>
            <person name="Jex A.R."/>
            <person name="Gazzola D."/>
            <person name="Li H."/>
            <person name="Toshio Fujiwara R."/>
            <person name="Zhan B."/>
            <person name="Aroian R.V."/>
            <person name="Pafco B."/>
            <person name="Schwarz E.M."/>
        </authorList>
    </citation>
    <scope>NUCLEOTIDE SEQUENCE [LARGE SCALE GENOMIC DNA]</scope>
    <source>
        <strain evidence="1 2">Aroian</strain>
        <tissue evidence="1">Whole animal</tissue>
    </source>
</reference>
<accession>A0ABR1DR29</accession>
<organism evidence="1 2">
    <name type="scientific">Necator americanus</name>
    <name type="common">Human hookworm</name>
    <dbReference type="NCBI Taxonomy" id="51031"/>
    <lineage>
        <taxon>Eukaryota</taxon>
        <taxon>Metazoa</taxon>
        <taxon>Ecdysozoa</taxon>
        <taxon>Nematoda</taxon>
        <taxon>Chromadorea</taxon>
        <taxon>Rhabditida</taxon>
        <taxon>Rhabditina</taxon>
        <taxon>Rhabditomorpha</taxon>
        <taxon>Strongyloidea</taxon>
        <taxon>Ancylostomatidae</taxon>
        <taxon>Bunostominae</taxon>
        <taxon>Necator</taxon>
    </lineage>
</organism>
<name>A0ABR1DR29_NECAM</name>